<sequence length="696" mass="76349">MAALSSIIPQTLALPSPISSNVNQRQEPCEMVSMAQKEQEKKDPGARKFFVEAGLAHACLTSVPIKKAHALKLVDGLSPFLQWQSTIDYLKNPPKGYQLPAVDLEGGLKGIRDKVNRNEYPNEYAFQSELTALITSAHDGHFYLDLDLMSVFSFRRSEIGPLVSVSQDGVKLPEIYVFNDVNATVKGGAKWKPSAVKQIDGQDAVDWLQKWSYYDSQRDPDSLYSGLFYSIPKVEQGWYGSFYSVLSAYPGANTTLTFENGTTRAFTNYASSGDSFDEVADGESFYRKFCSEEPGEDRQKRREKRRSATTTVSQREVHFERRDGPGESARPLFPKPVEEFSSGAVAGYFVSGRDDAAVLSINSFVAEDRSGGLQFQQFSAVVSRFLAACGKAHKSKLIIDVTGNGGGNVFMGYDVFKQLFPKTEPNDASNLRATQQLDFVGSKVNKALSDGSGGKQVESLRGKEFDASVYLDTHGRPRTSWKKFFGPDQVGNFKFTNLSTWNLGNEDLAGFAGQLTVAGYLSRANLPPPVFRPAQMVLLTDGACGSTCALMADLLKRNGVKSVVIGGRPSNAGRVEAVGGVKGTQVVTFSQIRDVAVLAFDDLSDEQEQERLAKTPIGEMVRNGDNVLSRIKEGGVNFRNAVRPDDGSKTPRQFVNEPADCRLWTTPAMLFDMNEVWRTVYDVAWGDGSCTPGSIV</sequence>
<name>A0A059IWW1_TRIIM</name>
<dbReference type="Pfam" id="PF23658">
    <property type="entry name" value="PDZ_CPAF_rel"/>
    <property type="match status" value="1"/>
</dbReference>
<dbReference type="SUPFAM" id="SSF52096">
    <property type="entry name" value="ClpP/crotonase"/>
    <property type="match status" value="1"/>
</dbReference>
<dbReference type="STRING" id="1215338.A0A059IWW1"/>
<dbReference type="InterPro" id="IPR005151">
    <property type="entry name" value="Tail-specific_protease"/>
</dbReference>
<dbReference type="GO" id="GO:0006508">
    <property type="term" value="P:proteolysis"/>
    <property type="evidence" value="ECO:0007669"/>
    <property type="project" value="InterPro"/>
</dbReference>
<evidence type="ECO:0000256" key="1">
    <source>
        <dbReference type="SAM" id="MobiDB-lite"/>
    </source>
</evidence>
<dbReference type="PANTHER" id="PTHR37049">
    <property type="entry name" value="PEPTIDASE S41 FAMILY PROTEIN"/>
    <property type="match status" value="1"/>
</dbReference>
<comment type="caution">
    <text evidence="4">The sequence shown here is derived from an EMBL/GenBank/DDBJ whole genome shotgun (WGS) entry which is preliminary data.</text>
</comment>
<dbReference type="OMA" id="LGMQFKN"/>
<evidence type="ECO:0000313" key="4">
    <source>
        <dbReference type="EMBL" id="KDB20116.1"/>
    </source>
</evidence>
<evidence type="ECO:0000259" key="2">
    <source>
        <dbReference type="Pfam" id="PF03572"/>
    </source>
</evidence>
<dbReference type="AlphaFoldDB" id="A0A059IWW1"/>
<dbReference type="InterPro" id="IPR052766">
    <property type="entry name" value="S41A_metabolite_peptidase"/>
</dbReference>
<feature type="compositionally biased region" description="Basic and acidic residues" evidence="1">
    <location>
        <begin position="315"/>
        <end position="325"/>
    </location>
</feature>
<protein>
    <submittedName>
        <fullName evidence="4">Uncharacterized protein</fullName>
    </submittedName>
</protein>
<evidence type="ECO:0000259" key="3">
    <source>
        <dbReference type="Pfam" id="PF23658"/>
    </source>
</evidence>
<dbReference type="OrthoDB" id="27214at2759"/>
<keyword evidence="5" id="KW-1185">Reference proteome</keyword>
<dbReference type="Proteomes" id="UP000024533">
    <property type="component" value="Unassembled WGS sequence"/>
</dbReference>
<feature type="domain" description="CPAF-like PDZ" evidence="3">
    <location>
        <begin position="154"/>
        <end position="276"/>
    </location>
</feature>
<organism evidence="4 5">
    <name type="scientific">Trichophyton interdigitale (strain MR816)</name>
    <dbReference type="NCBI Taxonomy" id="1215338"/>
    <lineage>
        <taxon>Eukaryota</taxon>
        <taxon>Fungi</taxon>
        <taxon>Dikarya</taxon>
        <taxon>Ascomycota</taxon>
        <taxon>Pezizomycotina</taxon>
        <taxon>Eurotiomycetes</taxon>
        <taxon>Eurotiomycetidae</taxon>
        <taxon>Onygenales</taxon>
        <taxon>Arthrodermataceae</taxon>
        <taxon>Trichophyton</taxon>
    </lineage>
</organism>
<dbReference type="InterPro" id="IPR056186">
    <property type="entry name" value="PDZ_CPAF-rel"/>
</dbReference>
<feature type="region of interest" description="Disordered" evidence="1">
    <location>
        <begin position="296"/>
        <end position="333"/>
    </location>
</feature>
<feature type="domain" description="Tail specific protease" evidence="2">
    <location>
        <begin position="358"/>
        <end position="579"/>
    </location>
</feature>
<dbReference type="Pfam" id="PF03572">
    <property type="entry name" value="Peptidase_S41"/>
    <property type="match status" value="1"/>
</dbReference>
<dbReference type="Gene3D" id="3.90.226.10">
    <property type="entry name" value="2-enoyl-CoA Hydratase, Chain A, domain 1"/>
    <property type="match status" value="1"/>
</dbReference>
<reference evidence="4 5" key="1">
    <citation type="submission" date="2014-02" db="EMBL/GenBank/DDBJ databases">
        <title>The Genome Sequence of Trichophyton interdigitale MR816.</title>
        <authorList>
            <consortium name="The Broad Institute Genomics Platform"/>
            <person name="Cuomo C.A."/>
            <person name="White T.C."/>
            <person name="Graser Y."/>
            <person name="Martinez-Rossi N."/>
            <person name="Heitman J."/>
            <person name="Young S.K."/>
            <person name="Zeng Q."/>
            <person name="Gargeya S."/>
            <person name="Abouelleil A."/>
            <person name="Alvarado L."/>
            <person name="Chapman S.B."/>
            <person name="Gainer-Dewar J."/>
            <person name="Goldberg J."/>
            <person name="Griggs A."/>
            <person name="Gujja S."/>
            <person name="Hansen M."/>
            <person name="Howarth C."/>
            <person name="Imamovic A."/>
            <person name="Larimer J."/>
            <person name="Martinez D."/>
            <person name="Murphy C."/>
            <person name="Pearson M.D."/>
            <person name="Persinoti G."/>
            <person name="Poon T."/>
            <person name="Priest M."/>
            <person name="Roberts A.D."/>
            <person name="Saif S."/>
            <person name="Shea T.D."/>
            <person name="Sykes S.N."/>
            <person name="Wortman J."/>
            <person name="Nusbaum C."/>
            <person name="Birren B."/>
        </authorList>
    </citation>
    <scope>NUCLEOTIDE SEQUENCE [LARGE SCALE GENOMIC DNA]</scope>
    <source>
        <strain evidence="4 5">MR816</strain>
    </source>
</reference>
<accession>A0A059IWW1</accession>
<dbReference type="PANTHER" id="PTHR37049:SF4">
    <property type="entry name" value="RHODANESE DOMAIN-CONTAINING PROTEIN"/>
    <property type="match status" value="1"/>
</dbReference>
<dbReference type="GO" id="GO:0008236">
    <property type="term" value="F:serine-type peptidase activity"/>
    <property type="evidence" value="ECO:0007669"/>
    <property type="project" value="InterPro"/>
</dbReference>
<dbReference type="EMBL" id="AOKY01000888">
    <property type="protein sequence ID" value="KDB20116.1"/>
    <property type="molecule type" value="Genomic_DNA"/>
</dbReference>
<dbReference type="InterPro" id="IPR029045">
    <property type="entry name" value="ClpP/crotonase-like_dom_sf"/>
</dbReference>
<gene>
    <name evidence="4" type="ORF">H109_07907</name>
</gene>
<evidence type="ECO:0000313" key="5">
    <source>
        <dbReference type="Proteomes" id="UP000024533"/>
    </source>
</evidence>
<dbReference type="HOGENOM" id="CLU_014251_1_1_1"/>
<proteinExistence type="predicted"/>